<sequence>MANEYTNMNNYGARHNPYGTPTNQQYPRYAYETAYGYLGYHGFHRQVVLEKKSKMLKSLRRTTDDDGRRRTTDAGRHAMTIAHFEPMAQGIQRPLAGVKERNLPIVSERAKIWGFGGTSGSVRGSAPPPDSATVYEPMTQKSISMCALVDFKVKKSGTEIGRMRRRLGMGTSTAWNKIWNERYHEMR</sequence>
<gene>
    <name evidence="1" type="ORF">FSP39_008556</name>
</gene>
<name>A0AA88Y7S3_PINIB</name>
<evidence type="ECO:0000313" key="1">
    <source>
        <dbReference type="EMBL" id="KAK3099719.1"/>
    </source>
</evidence>
<protein>
    <submittedName>
        <fullName evidence="1">Uncharacterized protein</fullName>
    </submittedName>
</protein>
<dbReference type="Proteomes" id="UP001186944">
    <property type="component" value="Unassembled WGS sequence"/>
</dbReference>
<comment type="caution">
    <text evidence="1">The sequence shown here is derived from an EMBL/GenBank/DDBJ whole genome shotgun (WGS) entry which is preliminary data.</text>
</comment>
<organism evidence="1 2">
    <name type="scientific">Pinctada imbricata</name>
    <name type="common">Atlantic pearl-oyster</name>
    <name type="synonym">Pinctada martensii</name>
    <dbReference type="NCBI Taxonomy" id="66713"/>
    <lineage>
        <taxon>Eukaryota</taxon>
        <taxon>Metazoa</taxon>
        <taxon>Spiralia</taxon>
        <taxon>Lophotrochozoa</taxon>
        <taxon>Mollusca</taxon>
        <taxon>Bivalvia</taxon>
        <taxon>Autobranchia</taxon>
        <taxon>Pteriomorphia</taxon>
        <taxon>Pterioida</taxon>
        <taxon>Pterioidea</taxon>
        <taxon>Pteriidae</taxon>
        <taxon>Pinctada</taxon>
    </lineage>
</organism>
<keyword evidence="2" id="KW-1185">Reference proteome</keyword>
<proteinExistence type="predicted"/>
<dbReference type="AlphaFoldDB" id="A0AA88Y7S3"/>
<evidence type="ECO:0000313" key="2">
    <source>
        <dbReference type="Proteomes" id="UP001186944"/>
    </source>
</evidence>
<dbReference type="EMBL" id="VSWD01000006">
    <property type="protein sequence ID" value="KAK3099719.1"/>
    <property type="molecule type" value="Genomic_DNA"/>
</dbReference>
<reference evidence="1" key="1">
    <citation type="submission" date="2019-08" db="EMBL/GenBank/DDBJ databases">
        <title>The improved chromosome-level genome for the pearl oyster Pinctada fucata martensii using PacBio sequencing and Hi-C.</title>
        <authorList>
            <person name="Zheng Z."/>
        </authorList>
    </citation>
    <scope>NUCLEOTIDE SEQUENCE</scope>
    <source>
        <strain evidence="1">ZZ-2019</strain>
        <tissue evidence="1">Adductor muscle</tissue>
    </source>
</reference>
<accession>A0AA88Y7S3</accession>